<evidence type="ECO:0000313" key="8">
    <source>
        <dbReference type="EMBL" id="MPR25917.1"/>
    </source>
</evidence>
<evidence type="ECO:0000256" key="3">
    <source>
        <dbReference type="ARBA" id="ARBA00022777"/>
    </source>
</evidence>
<keyword evidence="2" id="KW-0547">Nucleotide-binding</keyword>
<protein>
    <submittedName>
        <fullName evidence="8">Bifunctional protein-serine/threonine kinase/phosphatase</fullName>
    </submittedName>
</protein>
<feature type="transmembrane region" description="Helical" evidence="5">
    <location>
        <begin position="555"/>
        <end position="574"/>
    </location>
</feature>
<proteinExistence type="predicted"/>
<dbReference type="InterPro" id="IPR036457">
    <property type="entry name" value="PPM-type-like_dom_sf"/>
</dbReference>
<keyword evidence="9" id="KW-1185">Reference proteome</keyword>
<feature type="domain" description="PPM-type phosphatase" evidence="7">
    <location>
        <begin position="14"/>
        <end position="240"/>
    </location>
</feature>
<organism evidence="8 9">
    <name type="scientific">Microvirga tunisiensis</name>
    <dbReference type="NCBI Taxonomy" id="2108360"/>
    <lineage>
        <taxon>Bacteria</taxon>
        <taxon>Pseudomonadati</taxon>
        <taxon>Pseudomonadota</taxon>
        <taxon>Alphaproteobacteria</taxon>
        <taxon>Hyphomicrobiales</taxon>
        <taxon>Methylobacteriaceae</taxon>
        <taxon>Microvirga</taxon>
    </lineage>
</organism>
<dbReference type="AlphaFoldDB" id="A0A5N7MG90"/>
<dbReference type="InterPro" id="IPR000719">
    <property type="entry name" value="Prot_kinase_dom"/>
</dbReference>
<accession>A0A5N7MG90</accession>
<evidence type="ECO:0000256" key="4">
    <source>
        <dbReference type="ARBA" id="ARBA00022840"/>
    </source>
</evidence>
<sequence>MSFHQQGPEQLRVAVGYSSERGPRTDNEDYCAFVDGTPSQRTRHGVVAGIADGVGGAKGGRVAAETVVRGFIDGYLSQSELLSVRKKSARALEAMNRWVHAVGRSNADLQGMACTLTALILWGRQAHIVHVGDSRLYRLRHDRLDRLTTDHTFTEWGMQGVLRRAVGANDSIQIDYLAEPVQVHDRYLLCTDGVHGFLPERVLRNALALRASPEETARSLTAAALAARGGDNATALVLDVLSLPPANQPDLELAIAGQPILPPPTIGTVIDGFDLKAQLSDGRYSRVFRAHDTVAKRSVIIKFPKPIQDADAVLRQAFIRETWIAARVRSPWVGEVLDIPPERQTRLYSVMPFYDGETLEARLQRSPPISLSEGLTLAIKLAKGVAALHRAGIVHRDIKPDNVILEHVAEQAEAGVKLVDLGVARVAGMDDFALEHAPGTPSYMAPELFAGAHGDALSDQFAVAVTIYRLFSRVYPYGEIEPFSRPRFSKPTPLTFHRPDLPAWLDQVLARALAVSPHDRFGDVLELAFELEHGSARALPTVLHRKPLYERNPVFVWQIIAITLAVLLFVSWAFK</sequence>
<reference evidence="8 9" key="1">
    <citation type="journal article" date="2019" name="Syst. Appl. Microbiol.">
        <title>Microvirga tunisiensis sp. nov., a root nodule symbiotic bacterium isolated from Lupinus micranthus and L. luteus grown in Northern Tunisia.</title>
        <authorList>
            <person name="Msaddak A."/>
            <person name="Rejili M."/>
            <person name="Duran D."/>
            <person name="Mars M."/>
            <person name="Palacios J.M."/>
            <person name="Ruiz-Argueso T."/>
            <person name="Rey L."/>
            <person name="Imperial J."/>
        </authorList>
    </citation>
    <scope>NUCLEOTIDE SEQUENCE [LARGE SCALE GENOMIC DNA]</scope>
    <source>
        <strain evidence="8 9">Lmie10</strain>
    </source>
</reference>
<name>A0A5N7MG90_9HYPH</name>
<evidence type="ECO:0000256" key="1">
    <source>
        <dbReference type="ARBA" id="ARBA00022679"/>
    </source>
</evidence>
<dbReference type="OrthoDB" id="9801841at2"/>
<gene>
    <name evidence="8" type="ORF">FS320_11935</name>
</gene>
<dbReference type="CDD" id="cd00143">
    <property type="entry name" value="PP2Cc"/>
    <property type="match status" value="1"/>
</dbReference>
<keyword evidence="5" id="KW-0472">Membrane</keyword>
<comment type="caution">
    <text evidence="8">The sequence shown here is derived from an EMBL/GenBank/DDBJ whole genome shotgun (WGS) entry which is preliminary data.</text>
</comment>
<evidence type="ECO:0000256" key="5">
    <source>
        <dbReference type="SAM" id="Phobius"/>
    </source>
</evidence>
<keyword evidence="3 8" id="KW-0418">Kinase</keyword>
<evidence type="ECO:0000259" key="6">
    <source>
        <dbReference type="PROSITE" id="PS50011"/>
    </source>
</evidence>
<dbReference type="PANTHER" id="PTHR43289">
    <property type="entry name" value="MITOGEN-ACTIVATED PROTEIN KINASE KINASE KINASE 20-RELATED"/>
    <property type="match status" value="1"/>
</dbReference>
<dbReference type="SMART" id="SM00332">
    <property type="entry name" value="PP2Cc"/>
    <property type="match status" value="1"/>
</dbReference>
<dbReference type="InterPro" id="IPR008271">
    <property type="entry name" value="Ser/Thr_kinase_AS"/>
</dbReference>
<dbReference type="PANTHER" id="PTHR43289:SF6">
    <property type="entry name" value="SERINE_THREONINE-PROTEIN KINASE NEKL-3"/>
    <property type="match status" value="1"/>
</dbReference>
<dbReference type="PROSITE" id="PS51746">
    <property type="entry name" value="PPM_2"/>
    <property type="match status" value="1"/>
</dbReference>
<dbReference type="GO" id="GO:0004674">
    <property type="term" value="F:protein serine/threonine kinase activity"/>
    <property type="evidence" value="ECO:0007669"/>
    <property type="project" value="TreeGrafter"/>
</dbReference>
<dbReference type="SMART" id="SM00220">
    <property type="entry name" value="S_TKc"/>
    <property type="match status" value="1"/>
</dbReference>
<dbReference type="Gene3D" id="3.30.200.20">
    <property type="entry name" value="Phosphorylase Kinase, domain 1"/>
    <property type="match status" value="1"/>
</dbReference>
<keyword evidence="5" id="KW-1133">Transmembrane helix</keyword>
<dbReference type="Proteomes" id="UP000403266">
    <property type="component" value="Unassembled WGS sequence"/>
</dbReference>
<keyword evidence="5" id="KW-0812">Transmembrane</keyword>
<dbReference type="SMART" id="SM00331">
    <property type="entry name" value="PP2C_SIG"/>
    <property type="match status" value="1"/>
</dbReference>
<dbReference type="Gene3D" id="1.10.510.10">
    <property type="entry name" value="Transferase(Phosphotransferase) domain 1"/>
    <property type="match status" value="1"/>
</dbReference>
<dbReference type="Pfam" id="PF13672">
    <property type="entry name" value="PP2C_2"/>
    <property type="match status" value="1"/>
</dbReference>
<keyword evidence="1" id="KW-0808">Transferase</keyword>
<dbReference type="InterPro" id="IPR001932">
    <property type="entry name" value="PPM-type_phosphatase-like_dom"/>
</dbReference>
<dbReference type="CDD" id="cd14014">
    <property type="entry name" value="STKc_PknB_like"/>
    <property type="match status" value="1"/>
</dbReference>
<dbReference type="Gene3D" id="3.60.40.10">
    <property type="entry name" value="PPM-type phosphatase domain"/>
    <property type="match status" value="1"/>
</dbReference>
<dbReference type="GO" id="GO:0005524">
    <property type="term" value="F:ATP binding"/>
    <property type="evidence" value="ECO:0007669"/>
    <property type="project" value="UniProtKB-KW"/>
</dbReference>
<evidence type="ECO:0000256" key="2">
    <source>
        <dbReference type="ARBA" id="ARBA00022741"/>
    </source>
</evidence>
<dbReference type="PROSITE" id="PS00108">
    <property type="entry name" value="PROTEIN_KINASE_ST"/>
    <property type="match status" value="1"/>
</dbReference>
<keyword evidence="4" id="KW-0067">ATP-binding</keyword>
<dbReference type="InterPro" id="IPR011009">
    <property type="entry name" value="Kinase-like_dom_sf"/>
</dbReference>
<dbReference type="EMBL" id="VOSK01000034">
    <property type="protein sequence ID" value="MPR25917.1"/>
    <property type="molecule type" value="Genomic_DNA"/>
</dbReference>
<dbReference type="SUPFAM" id="SSF56112">
    <property type="entry name" value="Protein kinase-like (PK-like)"/>
    <property type="match status" value="1"/>
</dbReference>
<dbReference type="PROSITE" id="PS50011">
    <property type="entry name" value="PROTEIN_KINASE_DOM"/>
    <property type="match status" value="1"/>
</dbReference>
<dbReference type="Pfam" id="PF00069">
    <property type="entry name" value="Pkinase"/>
    <property type="match status" value="1"/>
</dbReference>
<evidence type="ECO:0000259" key="7">
    <source>
        <dbReference type="PROSITE" id="PS51746"/>
    </source>
</evidence>
<dbReference type="SUPFAM" id="SSF81606">
    <property type="entry name" value="PP2C-like"/>
    <property type="match status" value="1"/>
</dbReference>
<feature type="domain" description="Protein kinase" evidence="6">
    <location>
        <begin position="273"/>
        <end position="536"/>
    </location>
</feature>
<dbReference type="RefSeq" id="WP_152711731.1">
    <property type="nucleotide sequence ID" value="NZ_VOSJ01000034.1"/>
</dbReference>
<evidence type="ECO:0000313" key="9">
    <source>
        <dbReference type="Proteomes" id="UP000403266"/>
    </source>
</evidence>